<keyword evidence="3" id="KW-0732">Signal</keyword>
<evidence type="ECO:0000256" key="2">
    <source>
        <dbReference type="ARBA" id="ARBA00010701"/>
    </source>
</evidence>
<feature type="domain" description="Partial AB-hydrolase lipase" evidence="9">
    <location>
        <begin position="107"/>
        <end position="170"/>
    </location>
</feature>
<dbReference type="SUPFAM" id="SSF53474">
    <property type="entry name" value="alpha/beta-Hydrolases"/>
    <property type="match status" value="1"/>
</dbReference>
<evidence type="ECO:0000313" key="10">
    <source>
        <dbReference type="EMBL" id="KAK0415633.1"/>
    </source>
</evidence>
<dbReference type="Pfam" id="PF04083">
    <property type="entry name" value="Abhydro_lipase"/>
    <property type="match status" value="1"/>
</dbReference>
<dbReference type="AlphaFoldDB" id="A0AA39I308"/>
<evidence type="ECO:0000256" key="1">
    <source>
        <dbReference type="ARBA" id="ARBA00004227"/>
    </source>
</evidence>
<comment type="similarity">
    <text evidence="2">Belongs to the AB hydrolase superfamily. Lipase family.</text>
</comment>
<organism evidence="10 11">
    <name type="scientific">Steinernema hermaphroditum</name>
    <dbReference type="NCBI Taxonomy" id="289476"/>
    <lineage>
        <taxon>Eukaryota</taxon>
        <taxon>Metazoa</taxon>
        <taxon>Ecdysozoa</taxon>
        <taxon>Nematoda</taxon>
        <taxon>Chromadorea</taxon>
        <taxon>Rhabditida</taxon>
        <taxon>Tylenchina</taxon>
        <taxon>Panagrolaimomorpha</taxon>
        <taxon>Strongyloidoidea</taxon>
        <taxon>Steinernematidae</taxon>
        <taxon>Steinernema</taxon>
    </lineage>
</organism>
<dbReference type="GO" id="GO:0043202">
    <property type="term" value="C:lysosomal lumen"/>
    <property type="evidence" value="ECO:0007669"/>
    <property type="project" value="UniProtKB-SubCell"/>
</dbReference>
<keyword evidence="4" id="KW-0378">Hydrolase</keyword>
<reference evidence="10" key="1">
    <citation type="submission" date="2023-06" db="EMBL/GenBank/DDBJ databases">
        <title>Genomic analysis of the entomopathogenic nematode Steinernema hermaphroditum.</title>
        <authorList>
            <person name="Schwarz E.M."/>
            <person name="Heppert J.K."/>
            <person name="Baniya A."/>
            <person name="Schwartz H.T."/>
            <person name="Tan C.-H."/>
            <person name="Antoshechkin I."/>
            <person name="Sternberg P.W."/>
            <person name="Goodrich-Blair H."/>
            <person name="Dillman A.R."/>
        </authorList>
    </citation>
    <scope>NUCLEOTIDE SEQUENCE</scope>
    <source>
        <strain evidence="10">PS9179</strain>
        <tissue evidence="10">Whole animal</tissue>
    </source>
</reference>
<evidence type="ECO:0000256" key="7">
    <source>
        <dbReference type="ARBA" id="ARBA00023180"/>
    </source>
</evidence>
<dbReference type="Gene3D" id="3.40.50.1820">
    <property type="entry name" value="alpha/beta hydrolase"/>
    <property type="match status" value="1"/>
</dbReference>
<dbReference type="FunFam" id="3.40.50.1820:FF:000021">
    <property type="entry name" value="Lipase"/>
    <property type="match status" value="1"/>
</dbReference>
<keyword evidence="8" id="KW-0458">Lysosome</keyword>
<dbReference type="GO" id="GO:0016042">
    <property type="term" value="P:lipid catabolic process"/>
    <property type="evidence" value="ECO:0007669"/>
    <property type="project" value="UniProtKB-KW"/>
</dbReference>
<dbReference type="Proteomes" id="UP001175271">
    <property type="component" value="Unassembled WGS sequence"/>
</dbReference>
<protein>
    <recommendedName>
        <fullName evidence="9">Partial AB-hydrolase lipase domain-containing protein</fullName>
    </recommendedName>
</protein>
<dbReference type="InterPro" id="IPR006693">
    <property type="entry name" value="AB_hydrolase_lipase"/>
</dbReference>
<dbReference type="InterPro" id="IPR029058">
    <property type="entry name" value="AB_hydrolase_fold"/>
</dbReference>
<evidence type="ECO:0000259" key="9">
    <source>
        <dbReference type="Pfam" id="PF04083"/>
    </source>
</evidence>
<comment type="subcellular location">
    <subcellularLocation>
        <location evidence="1">Lysosome lumen</location>
    </subcellularLocation>
</comment>
<evidence type="ECO:0000256" key="3">
    <source>
        <dbReference type="ARBA" id="ARBA00022729"/>
    </source>
</evidence>
<evidence type="ECO:0000256" key="6">
    <source>
        <dbReference type="ARBA" id="ARBA00023098"/>
    </source>
</evidence>
<evidence type="ECO:0000256" key="4">
    <source>
        <dbReference type="ARBA" id="ARBA00022801"/>
    </source>
</evidence>
<keyword evidence="6" id="KW-0443">Lipid metabolism</keyword>
<keyword evidence="11" id="KW-1185">Reference proteome</keyword>
<sequence length="482" mass="55036">MTSNSSDEQNFKQQPLVGAHAQNALDSLGSLRISLAPPVMKAIKQDRAEALDAFEDAWTQYETAIGWRRSEKVKTVTFEPTMRSLALLLLFFVCSQASLPEESLTAPEIISYYEYPVEIITVETKDGYLLQLHRIPFGKNEDYKKPPSKKPVVFLQHGLLASSADWVTNLPNQSAAFLLADAGFDVWMGNVRGNCYSTGHRKYSRKDKEYWQFTWDDMAKYDLDAMITAVLNITKRSDLYYIGHSQGTVTMFGKLASDPAFSSKIRKFFALAPVGSVGHIRGALGYIGKYLVTELQTLFKLFGQYEFLPSTFIQKMFARMVCGFHFENPLCENFLFQIGGPESSQFNQTRLMVYMTHTPAGTSTNNVIHWGQMVRSGKMQYYDFGCAEENEKHYGTPNPPVYNLSTITTPVYLYWSDADWLADTADIKETLLPQLKAEVLKQNNQMKDFNHFDFIWGLRAADEIYKPIIEIIKTHEKNRRHF</sequence>
<dbReference type="GO" id="GO:0016787">
    <property type="term" value="F:hydrolase activity"/>
    <property type="evidence" value="ECO:0007669"/>
    <property type="project" value="UniProtKB-KW"/>
</dbReference>
<gene>
    <name evidence="10" type="ORF">QR680_012036</name>
</gene>
<keyword evidence="7" id="KW-0325">Glycoprotein</keyword>
<evidence type="ECO:0000313" key="11">
    <source>
        <dbReference type="Proteomes" id="UP001175271"/>
    </source>
</evidence>
<keyword evidence="5" id="KW-0442">Lipid degradation</keyword>
<dbReference type="EMBL" id="JAUCMV010000002">
    <property type="protein sequence ID" value="KAK0415633.1"/>
    <property type="molecule type" value="Genomic_DNA"/>
</dbReference>
<proteinExistence type="inferred from homology"/>
<evidence type="ECO:0000256" key="8">
    <source>
        <dbReference type="ARBA" id="ARBA00023228"/>
    </source>
</evidence>
<dbReference type="PANTHER" id="PTHR11005">
    <property type="entry name" value="LYSOSOMAL ACID LIPASE-RELATED"/>
    <property type="match status" value="1"/>
</dbReference>
<comment type="caution">
    <text evidence="10">The sequence shown here is derived from an EMBL/GenBank/DDBJ whole genome shotgun (WGS) entry which is preliminary data.</text>
</comment>
<accession>A0AA39I308</accession>
<name>A0AA39I308_9BILA</name>
<evidence type="ECO:0000256" key="5">
    <source>
        <dbReference type="ARBA" id="ARBA00022963"/>
    </source>
</evidence>